<feature type="signal peptide" evidence="4">
    <location>
        <begin position="1"/>
        <end position="27"/>
    </location>
</feature>
<dbReference type="Pfam" id="PF00553">
    <property type="entry name" value="CBM_2"/>
    <property type="match status" value="1"/>
</dbReference>
<evidence type="ECO:0000256" key="4">
    <source>
        <dbReference type="SAM" id="SignalP"/>
    </source>
</evidence>
<dbReference type="InterPro" id="IPR036116">
    <property type="entry name" value="FN3_sf"/>
</dbReference>
<dbReference type="AlphaFoldDB" id="A0A919R6A5"/>
<accession>A0A919R6A5</accession>
<dbReference type="Proteomes" id="UP000655287">
    <property type="component" value="Unassembled WGS sequence"/>
</dbReference>
<evidence type="ECO:0000259" key="5">
    <source>
        <dbReference type="PROSITE" id="PS50853"/>
    </source>
</evidence>
<keyword evidence="1" id="KW-0119">Carbohydrate metabolism</keyword>
<dbReference type="SUPFAM" id="SSF49265">
    <property type="entry name" value="Fibronectin type III"/>
    <property type="match status" value="1"/>
</dbReference>
<dbReference type="SUPFAM" id="SSF49384">
    <property type="entry name" value="Carbohydrate-binding domain"/>
    <property type="match status" value="1"/>
</dbReference>
<comment type="caution">
    <text evidence="7">The sequence shown here is derived from an EMBL/GenBank/DDBJ whole genome shotgun (WGS) entry which is preliminary data.</text>
</comment>
<name>A0A919R6A5_9ACTN</name>
<keyword evidence="3" id="KW-0624">Polysaccharide degradation</keyword>
<dbReference type="EMBL" id="BOOU01000074">
    <property type="protein sequence ID" value="GII80481.1"/>
    <property type="molecule type" value="Genomic_DNA"/>
</dbReference>
<dbReference type="RefSeq" id="WP_203991301.1">
    <property type="nucleotide sequence ID" value="NZ_BOOU01000074.1"/>
</dbReference>
<reference evidence="7" key="1">
    <citation type="submission" date="2021-01" db="EMBL/GenBank/DDBJ databases">
        <title>Whole genome shotgun sequence of Sphaerisporangium rufum NBRC 109079.</title>
        <authorList>
            <person name="Komaki H."/>
            <person name="Tamura T."/>
        </authorList>
    </citation>
    <scope>NUCLEOTIDE SEQUENCE</scope>
    <source>
        <strain evidence="7">NBRC 109079</strain>
    </source>
</reference>
<dbReference type="PROSITE" id="PS50853">
    <property type="entry name" value="FN3"/>
    <property type="match status" value="1"/>
</dbReference>
<keyword evidence="2" id="KW-0378">Hydrolase</keyword>
<evidence type="ECO:0000259" key="6">
    <source>
        <dbReference type="PROSITE" id="PS51173"/>
    </source>
</evidence>
<evidence type="ECO:0000256" key="3">
    <source>
        <dbReference type="ARBA" id="ARBA00023326"/>
    </source>
</evidence>
<keyword evidence="4" id="KW-0732">Signal</keyword>
<evidence type="ECO:0008006" key="9">
    <source>
        <dbReference type="Google" id="ProtNLM"/>
    </source>
</evidence>
<dbReference type="Gene3D" id="2.60.40.290">
    <property type="match status" value="1"/>
</dbReference>
<sequence>MRSIQRLAAVAAAALALAAVPVGSAQAMSLTPAGAAMSADVQPPSPPTGLWVCGADFAGAVPFCWTASTDDVGVVAYDVYRKDGDTFVKIGTNQATDGRPPQTLYVASGLVPGQWYTFQVVARDAAGNASAPSAPLTAQAEYGLPVPTPTPTPTAGPSCKVGYRTQDWSTGFTGYVDITNTGKQNIDGWRLNLRFPGEQKVAYSWGATFVQTASDVTFTGQSWNSVIGAGKTVSFGFTATNRGVNAPPESFSVNGSRCTTA</sequence>
<keyword evidence="2" id="KW-0326">Glycosidase</keyword>
<dbReference type="InterPro" id="IPR003961">
    <property type="entry name" value="FN3_dom"/>
</dbReference>
<evidence type="ECO:0000313" key="7">
    <source>
        <dbReference type="EMBL" id="GII80481.1"/>
    </source>
</evidence>
<dbReference type="GO" id="GO:0004553">
    <property type="term" value="F:hydrolase activity, hydrolyzing O-glycosyl compounds"/>
    <property type="evidence" value="ECO:0007669"/>
    <property type="project" value="InterPro"/>
</dbReference>
<protein>
    <recommendedName>
        <fullName evidence="9">Cellulose binding domain-containing protein</fullName>
    </recommendedName>
</protein>
<proteinExistence type="predicted"/>
<organism evidence="7 8">
    <name type="scientific">Sphaerisporangium rufum</name>
    <dbReference type="NCBI Taxonomy" id="1381558"/>
    <lineage>
        <taxon>Bacteria</taxon>
        <taxon>Bacillati</taxon>
        <taxon>Actinomycetota</taxon>
        <taxon>Actinomycetes</taxon>
        <taxon>Streptosporangiales</taxon>
        <taxon>Streptosporangiaceae</taxon>
        <taxon>Sphaerisporangium</taxon>
    </lineage>
</organism>
<evidence type="ECO:0000313" key="8">
    <source>
        <dbReference type="Proteomes" id="UP000655287"/>
    </source>
</evidence>
<dbReference type="GO" id="GO:0000272">
    <property type="term" value="P:polysaccharide catabolic process"/>
    <property type="evidence" value="ECO:0007669"/>
    <property type="project" value="UniProtKB-KW"/>
</dbReference>
<dbReference type="GO" id="GO:0030247">
    <property type="term" value="F:polysaccharide binding"/>
    <property type="evidence" value="ECO:0007669"/>
    <property type="project" value="UniProtKB-UniRule"/>
</dbReference>
<dbReference type="Gene3D" id="2.60.40.10">
    <property type="entry name" value="Immunoglobulins"/>
    <property type="match status" value="1"/>
</dbReference>
<evidence type="ECO:0000256" key="2">
    <source>
        <dbReference type="ARBA" id="ARBA00023295"/>
    </source>
</evidence>
<evidence type="ECO:0000256" key="1">
    <source>
        <dbReference type="ARBA" id="ARBA00023277"/>
    </source>
</evidence>
<feature type="domain" description="Fibronectin type-III" evidence="5">
    <location>
        <begin position="43"/>
        <end position="143"/>
    </location>
</feature>
<dbReference type="Pfam" id="PF00041">
    <property type="entry name" value="fn3"/>
    <property type="match status" value="1"/>
</dbReference>
<dbReference type="InterPro" id="IPR001919">
    <property type="entry name" value="CBD2"/>
</dbReference>
<dbReference type="InterPro" id="IPR012291">
    <property type="entry name" value="CBM2_carb-bd_dom_sf"/>
</dbReference>
<dbReference type="SMART" id="SM00060">
    <property type="entry name" value="FN3"/>
    <property type="match status" value="1"/>
</dbReference>
<gene>
    <name evidence="7" type="ORF">Sru01_54630</name>
</gene>
<dbReference type="PROSITE" id="PS51173">
    <property type="entry name" value="CBM2"/>
    <property type="match status" value="1"/>
</dbReference>
<dbReference type="InterPro" id="IPR013783">
    <property type="entry name" value="Ig-like_fold"/>
</dbReference>
<dbReference type="CDD" id="cd00063">
    <property type="entry name" value="FN3"/>
    <property type="match status" value="1"/>
</dbReference>
<keyword evidence="8" id="KW-1185">Reference proteome</keyword>
<feature type="domain" description="CBM2" evidence="6">
    <location>
        <begin position="152"/>
        <end position="261"/>
    </location>
</feature>
<dbReference type="SMART" id="SM00637">
    <property type="entry name" value="CBD_II"/>
    <property type="match status" value="1"/>
</dbReference>
<dbReference type="InterPro" id="IPR008965">
    <property type="entry name" value="CBM2/CBM3_carb-bd_dom_sf"/>
</dbReference>
<feature type="chain" id="PRO_5037710419" description="Cellulose binding domain-containing protein" evidence="4">
    <location>
        <begin position="28"/>
        <end position="261"/>
    </location>
</feature>